<evidence type="ECO:0000256" key="17">
    <source>
        <dbReference type="ARBA" id="ARBA00023166"/>
    </source>
</evidence>
<feature type="chain" id="PRO_5045743484" description="Cubilin" evidence="28">
    <location>
        <begin position="28"/>
        <end position="3756"/>
    </location>
</feature>
<feature type="domain" description="CUB" evidence="29">
    <location>
        <begin position="1577"/>
        <end position="1689"/>
    </location>
</feature>
<dbReference type="SMART" id="SM00042">
    <property type="entry name" value="CUB"/>
    <property type="match status" value="26"/>
</dbReference>
<dbReference type="Proteomes" id="UP000829291">
    <property type="component" value="Chromosome 5"/>
</dbReference>
<feature type="disulfide bond" evidence="26">
    <location>
        <begin position="471"/>
        <end position="480"/>
    </location>
</feature>
<dbReference type="Gene3D" id="2.60.120.290">
    <property type="entry name" value="Spermadhesin, CUB domain"/>
    <property type="match status" value="26"/>
</dbReference>
<dbReference type="GO" id="GO:0005886">
    <property type="term" value="C:plasma membrane"/>
    <property type="evidence" value="ECO:0007669"/>
    <property type="project" value="UniProtKB-SubCell"/>
</dbReference>
<keyword evidence="9" id="KW-0165">Cleavage on pair of basic residues</keyword>
<keyword evidence="5 26" id="KW-0245">EGF-like domain</keyword>
<feature type="domain" description="EGF-like" evidence="30">
    <location>
        <begin position="391"/>
        <end position="438"/>
    </location>
</feature>
<dbReference type="GO" id="GO:0005509">
    <property type="term" value="F:calcium ion binding"/>
    <property type="evidence" value="ECO:0007669"/>
    <property type="project" value="InterPro"/>
</dbReference>
<dbReference type="PROSITE" id="PS01186">
    <property type="entry name" value="EGF_2"/>
    <property type="match status" value="3"/>
</dbReference>
<keyword evidence="4" id="KW-1003">Cell membrane</keyword>
<feature type="disulfide bond" evidence="25">
    <location>
        <begin position="1690"/>
        <end position="1717"/>
    </location>
</feature>
<feature type="domain" description="CUB" evidence="29">
    <location>
        <begin position="3129"/>
        <end position="3244"/>
    </location>
</feature>
<feature type="domain" description="CUB" evidence="29">
    <location>
        <begin position="3640"/>
        <end position="3753"/>
    </location>
</feature>
<feature type="domain" description="CUB" evidence="29">
    <location>
        <begin position="2294"/>
        <end position="2410"/>
    </location>
</feature>
<dbReference type="InterPro" id="IPR009030">
    <property type="entry name" value="Growth_fac_rcpt_cys_sf"/>
</dbReference>
<dbReference type="InterPro" id="IPR035914">
    <property type="entry name" value="Sperma_CUB_dom_sf"/>
</dbReference>
<evidence type="ECO:0000256" key="22">
    <source>
        <dbReference type="ARBA" id="ARBA00023878"/>
    </source>
</evidence>
<evidence type="ECO:0000259" key="29">
    <source>
        <dbReference type="PROSITE" id="PS01180"/>
    </source>
</evidence>
<keyword evidence="16 26" id="KW-1015">Disulfide bond</keyword>
<dbReference type="PROSITE" id="PS00010">
    <property type="entry name" value="ASX_HYDROXYL"/>
    <property type="match status" value="2"/>
</dbReference>
<keyword evidence="3" id="KW-0813">Transport</keyword>
<evidence type="ECO:0000256" key="2">
    <source>
        <dbReference type="ARBA" id="ARBA00004202"/>
    </source>
</evidence>
<feature type="domain" description="CUB" evidence="29">
    <location>
        <begin position="2658"/>
        <end position="2760"/>
    </location>
</feature>
<name>A0A6J0BCU3_NEOLC</name>
<keyword evidence="11" id="KW-0677">Repeat</keyword>
<evidence type="ECO:0000256" key="5">
    <source>
        <dbReference type="ARBA" id="ARBA00022536"/>
    </source>
</evidence>
<dbReference type="GO" id="GO:0008203">
    <property type="term" value="P:cholesterol metabolic process"/>
    <property type="evidence" value="ECO:0007669"/>
    <property type="project" value="UniProtKB-KW"/>
</dbReference>
<feature type="domain" description="EGF-like" evidence="30">
    <location>
        <begin position="445"/>
        <end position="481"/>
    </location>
</feature>
<feature type="domain" description="CUB" evidence="29">
    <location>
        <begin position="875"/>
        <end position="992"/>
    </location>
</feature>
<evidence type="ECO:0000313" key="32">
    <source>
        <dbReference type="RefSeq" id="XP_015512725.2"/>
    </source>
</evidence>
<gene>
    <name evidence="32" type="primary">LOC107219141</name>
</gene>
<dbReference type="KEGG" id="nlo:107219141"/>
<dbReference type="SUPFAM" id="SSF57196">
    <property type="entry name" value="EGF/Laminin"/>
    <property type="match status" value="5"/>
</dbReference>
<feature type="domain" description="CUB" evidence="29">
    <location>
        <begin position="996"/>
        <end position="1109"/>
    </location>
</feature>
<evidence type="ECO:0000259" key="30">
    <source>
        <dbReference type="PROSITE" id="PS50026"/>
    </source>
</evidence>
<feature type="domain" description="CUB" evidence="29">
    <location>
        <begin position="1690"/>
        <end position="1810"/>
    </location>
</feature>
<evidence type="ECO:0000256" key="4">
    <source>
        <dbReference type="ARBA" id="ARBA00022475"/>
    </source>
</evidence>
<dbReference type="CDD" id="cd00053">
    <property type="entry name" value="EGF"/>
    <property type="match status" value="1"/>
</dbReference>
<proteinExistence type="predicted"/>
<comment type="function">
    <text evidence="23">Endocytic receptor which plays a role in lipoprotein, vitamin and iron metabolism by facilitating their uptake. Acts together with LRP2 to mediate endocytosis of high-density lipoproteins, GC, hemoglobin, ALB, TF and SCGB1A1. Acts together with AMN to mediate endocytosis of the CBLIF-cobalamin complex. Binds to ALB, MB, Kappa and lambda-light chains, TF, hemoglobin, GC, SCGB1A1, APOA1, high density lipoprotein, and the CBLIF-cobalamin complex. Ligand binding requires calcium. Serves as important transporter in several absorptive epithelia, including intestine, renal proximal tubules and embryonic yolk sac. May play an important role in the development of the peri-implantation embryo through internalization of APOA1 and cholesterol. Binds to LGALS3 at the maternal-fetal interface.</text>
</comment>
<evidence type="ECO:0000256" key="18">
    <source>
        <dbReference type="ARBA" id="ARBA00023221"/>
    </source>
</evidence>
<evidence type="ECO:0000256" key="10">
    <source>
        <dbReference type="ARBA" id="ARBA00022729"/>
    </source>
</evidence>
<evidence type="ECO:0000256" key="15">
    <source>
        <dbReference type="ARBA" id="ARBA00023136"/>
    </source>
</evidence>
<feature type="region of interest" description="Disordered" evidence="27">
    <location>
        <begin position="124"/>
        <end position="143"/>
    </location>
</feature>
<feature type="disulfide bond" evidence="25">
    <location>
        <begin position="2538"/>
        <end position="2565"/>
    </location>
</feature>
<comment type="caution">
    <text evidence="26">Lacks conserved residue(s) required for the propagation of feature annotation.</text>
</comment>
<evidence type="ECO:0000256" key="13">
    <source>
        <dbReference type="ARBA" id="ARBA00022927"/>
    </source>
</evidence>
<dbReference type="InterPro" id="IPR049883">
    <property type="entry name" value="NOTCH1_EGF-like"/>
</dbReference>
<dbReference type="InterPro" id="IPR000152">
    <property type="entry name" value="EGF-type_Asp/Asn_hydroxyl_site"/>
</dbReference>
<evidence type="ECO:0000256" key="12">
    <source>
        <dbReference type="ARBA" id="ARBA00022753"/>
    </source>
</evidence>
<dbReference type="Pfam" id="PF00008">
    <property type="entry name" value="EGF"/>
    <property type="match status" value="3"/>
</dbReference>
<feature type="domain" description="CUB" evidence="29">
    <location>
        <begin position="1923"/>
        <end position="2037"/>
    </location>
</feature>
<dbReference type="GO" id="GO:0015031">
    <property type="term" value="P:protein transport"/>
    <property type="evidence" value="ECO:0007669"/>
    <property type="project" value="UniProtKB-KW"/>
</dbReference>
<dbReference type="SUPFAM" id="SSF57184">
    <property type="entry name" value="Growth factor receptor domain"/>
    <property type="match status" value="1"/>
</dbReference>
<keyword evidence="13" id="KW-0653">Protein transport</keyword>
<evidence type="ECO:0000256" key="9">
    <source>
        <dbReference type="ARBA" id="ARBA00022685"/>
    </source>
</evidence>
<evidence type="ECO:0000256" key="11">
    <source>
        <dbReference type="ARBA" id="ARBA00022737"/>
    </source>
</evidence>
<keyword evidence="20" id="KW-0170">Cobalt</keyword>
<feature type="domain" description="CUB" evidence="29">
    <location>
        <begin position="1344"/>
        <end position="1459"/>
    </location>
</feature>
<dbReference type="GO" id="GO:0031419">
    <property type="term" value="F:cobalamin binding"/>
    <property type="evidence" value="ECO:0007669"/>
    <property type="project" value="UniProtKB-KW"/>
</dbReference>
<feature type="domain" description="EGF-like" evidence="30">
    <location>
        <begin position="212"/>
        <end position="253"/>
    </location>
</feature>
<dbReference type="GO" id="GO:0005765">
    <property type="term" value="C:lysosomal membrane"/>
    <property type="evidence" value="ECO:0007669"/>
    <property type="project" value="UniProtKB-SubCell"/>
</dbReference>
<keyword evidence="19" id="KW-0458">Lysosome</keyword>
<feature type="domain" description="CUB" evidence="29">
    <location>
        <begin position="1115"/>
        <end position="1227"/>
    </location>
</feature>
<dbReference type="InParanoid" id="A0A6J0BCU3"/>
<dbReference type="PANTHER" id="PTHR24251">
    <property type="entry name" value="OVOCHYMASE-RELATED"/>
    <property type="match status" value="1"/>
</dbReference>
<feature type="domain" description="CUB" evidence="29">
    <location>
        <begin position="2786"/>
        <end position="2889"/>
    </location>
</feature>
<feature type="disulfide bond" evidence="25">
    <location>
        <begin position="3129"/>
        <end position="3156"/>
    </location>
</feature>
<evidence type="ECO:0000256" key="28">
    <source>
        <dbReference type="SAM" id="SignalP"/>
    </source>
</evidence>
<evidence type="ECO:0000256" key="14">
    <source>
        <dbReference type="ARBA" id="ARBA00023098"/>
    </source>
</evidence>
<evidence type="ECO:0000256" key="3">
    <source>
        <dbReference type="ARBA" id="ARBA00022448"/>
    </source>
</evidence>
<feature type="disulfide bond" evidence="26">
    <location>
        <begin position="510"/>
        <end position="519"/>
    </location>
</feature>
<feature type="disulfide bond" evidence="26">
    <location>
        <begin position="200"/>
        <end position="209"/>
    </location>
</feature>
<keyword evidence="12" id="KW-0967">Endosome</keyword>
<sequence>MTARTLLQSRWVVAFALLITFVSFSETWMNDRPVLEVRDGNLFITSAQDKNITLQTRGTSYVTVNGLNLVQVASSAYNASQLVERWKYGILADVESSLREIKGTIYDDRVGLVSRISAIEVGAGQNDTNSIPSGNQRTDGSDSLENFARTRIQRLTVRVRRTERQIRDILNKLQTDECASNPCQNGGTCEDLIDGYKCRCIEGWEGPQCTKDVDECARYLGTDLGCQNNAVCRNLAGSYRCDCTSGWYGIHCTKQTKVCNRENSNELCGHGVCVDNKNTLLGYSCSCDEGWTSTSANPACVEDVDECAAKHPPCSVSPMVPCINLPGSFHCGSCPQGFTGNGYYCADIDECLTNNGGCSLSPLVQCFNTMGSRMCASCPTGYEGDGVTCNYVGRCRINNGGCHPLATCINSPGMGDWSVQCRCPAGYHGDGMGPNGCEVGSDVLGPSACTSNPCSHGTCIPNGLHDYTCRCQSGYTGRNCDTQANPCDPNPCQNQGICTVSARQRPTCKCTTSFTGPRCETPREACGGNIEEPAGILQFPSDGSQYPHRLSCAWVLKANENKVLNITFTAFGLESSTNCQNDFLQIHDGRTAAEHFIGRYCGTNLPGNGSIISSDRYVYLWFHSDTSKSHDGFSINWTSIEPQCGGEVSAGIGMIKSPGWSRRYPPNRDCRWHVIVNPGKRIQFHFYTMMLEENPTCQKDYLKITDGPSDRSHQLGLFCNHTHPPQLVTSGSEAWLHFHSDDSGQDLGFEIGFSAIEGSPGCGGIYTASSGTITSPNFETRYDPNLDCEWRIQIPVGERIKLTWVSFDLEGSYSCRWDFVEVREGMDVRSPLIGRYCGSTLPQSIRSDSNVVLIRFKSDQSFHGKGFKLNYEVDCGGEFVESTGVLKSPYYPNPYPASRTCIYEIIQPPGKAIRLTINDMDIQGSGRSYCNYDYLEIHDGQSEKATMLGTYCGTNVSIPNFPIMSTHNNMWIKFNTDARNETRGFMATYDVIDIRCGGNFIATTGIIQSPSDDGKYGHNEECTWNIQAPSGFIVRLSWHSFNLESHPACHHDYVKVYDYTEMDVKQEMGTFCGTAIPHVMTTQSQKMSINFHTDHSVARDGFMAAYTFIDASRFCGGHLSTLTGVIKSPGYPQPYPTNRVCEWFIYAPSKHQVVLNVRNFSIEWHPSCISDSFEVRNGGSDSSPLIGRYCGTEIPRQISSFGNQMYLKFTSDYSRSGAGFNIEWDSNVVGCGGVSTTSSGSFTSPNYPEPYYHQAECNWKITVAPGSIIEFIIVDLQLEEHDQCRFDFVKITEGVPGHIKSLGKYCSSNHPVYVQTTTNVASIRFHSDYSNAGRGFHINYQTICHRILKGFRGVIESPNFPNNYPHRENCSWVIEAPLGNKINATFSHFDLEAGLDYSCDYDYLTVSEGDYNVSKKFINKYCGMELPPKIVSTQRQVFLQFYSDSYIASNGFRLEWVVNGCGGLLTRPQGTITSPGWPGPYPANIECNWNIEVDYSHSIEIQLVEVDIEKTSKCGFDKLSVYNGADDNAIQLIETCHVSSPVTLTSTGRQMFIKFHADSSIERSGFKATYRSVPIECGGKFTTATGVIHSTNYPLNYQKNQNCEWLIQIAENHLVNLTFLDFDVERTRNCKDDYVKIYDGSTQDARLLGTHCDNVLPPSYISSSNSLLVVMRTDSLIMAKGFKARYDMACGARIVTRSAGTITMNSAIGLHTDIENCTWTIIAEDPADHVTLTLTDMRLPSSLVVGSDECDTFSIKVFEGEETGGLSLGTWCGTKVPPPITSQGNVLSIHATSQYGILYVGKFTGAYSVLNSACGGTYTSEQGAIATPGYPSNYPRNVECVWNLQISPGNAISLSFREFDVTESENCNLDYVEVREVNGAGRLLDVYCGKNASTIISQKNLWVKFRSSAEDTKKGFVADYSIVHGNLELSGPSGDIASPLYPNVCILDGEYFWRITVDSGFTIQITFKDFYIEKYGSECYIALVIYDGYDADAPVLMRECGMILPSMVRTSSNVVYIKFNSIILQEGSKFFLSWLEVPRSTIGPEDPVSGEVIVLTALRNSTYTLMSPGWPNGYESELKSTWTIESLPGTHLAIKFISFDLEETEGCIADQVKIYTGNSLTSQQQWTQIGNFCYRNTTGTTIEASNLMKIEFNTDSYGNKTGFKAVVRRVCGGELYGPNGVIEVNRTTDSDPDSRWWHHVCEWKVTVRPGRTIEVKFTELNIQSSTDVSCAENYVMLKNGHAVSSPLLGDGKYCGSTLPAQSLQTTGNLLYVKFTGSKMRNLFKLTYREVGMNCGGEILLTQENQSWNISSPNYPNIPDPYTECTWTVMAPGGELISIHFPERFDFTFDPDCNKEYLEIRDGGTELSTSLGRYCNANPPSLTTSGNVMYLHFYTDVPEPKNGFKAIVNTGNHCNRVVRGTQGVIQSPNYPDPYPTGYHCNWTIIGTSTHTVKLQFLDLDLPSRMNCSHTDYVEISDYVRPGWNEPEVKNSIGKYCGYSKPGVIQTVGNKAEIVFTSNQSLSTRFKGFKIRFTMSEETCGGDLVGEAGEFTSPGYPRATVIRLRVCQWRITVPEGYRVQFDLIDFNPSASLEDISHSLSPGIIFFNSFDYEGEIGTATSTGTQRQFLSSGNTMLVRYWTKPRSTGGFKARYSSIAPALCGGKLTSGQGTLISHDDSIYNLTNFYCKWTLRSPFVNSTEQTLALSASGVLGGALTHYRGFQCRYFGPSLMVTDGVGHRLGQICGNVDGITLRSPSPSNVIMLDKAIRYHLGGTVGKVNATISYRWNLCGGLLGGPSQTITAPKNQTYPIDCVWKIEYPDARGKFLMTFKRLNLTGCERNYLTIRNGGFSSPMLPKYCGSIAPNATTSRSNKLWIEYHAEDPSDFELQLDSHDSACGIVRARNRGEISSPKFPTQYPNNAECSWNLTVDNGYHIGLEFVDRFQLEESADCAKDFVQVFDWREDPTTGVTSWYPYPKLCGRTIPQPLNSTSNRMRVLFRSNDKIQADGFHAKWGTNCGGTIVVTKQRKYLTSPGWPRIYGRNLFCNYTFLAPGMNFIVRFIEFKLEHSDTISNCQYDNLTIIETNRYMRDTTTWCGDDGPPTQRVDSRLEMHFATDPYIQRRGFKLEYYVDECGGVITSPADITSPALDASDTYYGRINCTWIVEAPPGKTIVLRIESFDLETSRRCRFDYVAVYSTRTMEKENRLILLCGTSIGNPAIRSTTGIMNINFVTDNSVHGRGFKAKVLFTTGIANGCGGDIDLSGSQTFRTQTNAIYNSLEDCHWSVQAASDHYIRLTMNSMDLKNATSLAGENRTASVSCSGDYLEIRDGLGPFSELIGIYCGNIIPPPISSTTNRMWIRFVTDGTLNGNGVTATLEALHSPCGNRSLLIENHTQKLKSPNFPGVYDAGLRCRWFLSYPDGRLNYWKSLTIHFKHFDLESSENCNNDKLTIYDKNADNHISEGFGENLVYGGAGRPNRYFWMNSRLTQETYSYCGSNLPFDFHSYGHGIEIIFESSPNPKESHTGFELEYSESVCNRNFTRPQGRIFHQGSDECFFTITAPVNSTISLYFNSFSLSSSRNCSSQALQIYDGSFSNTTLAQLCGYSIPEPIFSSGNKLSLHSWSQAISSFQNYDITYTTTDKGRGCGGKLYNSEGRFTSPLYPGPFRNVSECTWEVTVPSGFVVDLDFKVFDIGVKETCPTDVLKIYNVQPDGQELFVKSYCGEDLPTPYRSSNYKILIKYMTSMNNGGMGWIIDFKARRHE</sequence>
<feature type="signal peptide" evidence="28">
    <location>
        <begin position="1"/>
        <end position="27"/>
    </location>
</feature>
<evidence type="ECO:0000256" key="25">
    <source>
        <dbReference type="PROSITE-ProRule" id="PRU00059"/>
    </source>
</evidence>
<feature type="domain" description="CUB" evidence="29">
    <location>
        <begin position="644"/>
        <end position="756"/>
    </location>
</feature>
<organism evidence="32">
    <name type="scientific">Neodiprion lecontei</name>
    <name type="common">Redheaded pine sawfly</name>
    <dbReference type="NCBI Taxonomy" id="441921"/>
    <lineage>
        <taxon>Eukaryota</taxon>
        <taxon>Metazoa</taxon>
        <taxon>Ecdysozoa</taxon>
        <taxon>Arthropoda</taxon>
        <taxon>Hexapoda</taxon>
        <taxon>Insecta</taxon>
        <taxon>Pterygota</taxon>
        <taxon>Neoptera</taxon>
        <taxon>Endopterygota</taxon>
        <taxon>Hymenoptera</taxon>
        <taxon>Tenthredinoidea</taxon>
        <taxon>Diprionidae</taxon>
        <taxon>Diprioninae</taxon>
        <taxon>Neodiprion</taxon>
    </lineage>
</organism>
<evidence type="ECO:0000256" key="23">
    <source>
        <dbReference type="ARBA" id="ARBA00049611"/>
    </source>
</evidence>
<feature type="domain" description="CUB" evidence="29">
    <location>
        <begin position="2538"/>
        <end position="2653"/>
    </location>
</feature>
<feature type="disulfide bond" evidence="26">
    <location>
        <begin position="243"/>
        <end position="252"/>
    </location>
</feature>
<evidence type="ECO:0000256" key="27">
    <source>
        <dbReference type="SAM" id="MobiDB-lite"/>
    </source>
</evidence>
<evidence type="ECO:0000256" key="7">
    <source>
        <dbReference type="ARBA" id="ARBA00022553"/>
    </source>
</evidence>
<evidence type="ECO:0000256" key="19">
    <source>
        <dbReference type="ARBA" id="ARBA00023228"/>
    </source>
</evidence>
<protein>
    <recommendedName>
        <fullName evidence="22">Cubilin</fullName>
    </recommendedName>
</protein>
<evidence type="ECO:0000256" key="24">
    <source>
        <dbReference type="ARBA" id="ARBA00049703"/>
    </source>
</evidence>
<evidence type="ECO:0000256" key="20">
    <source>
        <dbReference type="ARBA" id="ARBA00023285"/>
    </source>
</evidence>
<dbReference type="PROSITE" id="PS50026">
    <property type="entry name" value="EGF_3"/>
    <property type="match status" value="5"/>
</dbReference>
<dbReference type="InterPro" id="IPR024731">
    <property type="entry name" value="NELL2-like_EGF"/>
</dbReference>
<dbReference type="OrthoDB" id="10009301at2759"/>
<feature type="domain" description="EGF-like" evidence="30">
    <location>
        <begin position="174"/>
        <end position="210"/>
    </location>
</feature>
<feature type="disulfide bond" evidence="26">
    <location>
        <begin position="449"/>
        <end position="459"/>
    </location>
</feature>
<evidence type="ECO:0000256" key="21">
    <source>
        <dbReference type="ARBA" id="ARBA00023765"/>
    </source>
</evidence>
<feature type="domain" description="CUB" evidence="29">
    <location>
        <begin position="1814"/>
        <end position="1923"/>
    </location>
</feature>
<dbReference type="RefSeq" id="XP_015512725.2">
    <property type="nucleotide sequence ID" value="XM_015657239.2"/>
</dbReference>
<dbReference type="PROSITE" id="PS01187">
    <property type="entry name" value="EGF_CA"/>
    <property type="match status" value="1"/>
</dbReference>
<feature type="domain" description="CUB" evidence="29">
    <location>
        <begin position="3251"/>
        <end position="3374"/>
    </location>
</feature>
<dbReference type="Pfam" id="PF12947">
    <property type="entry name" value="EGF_3"/>
    <property type="match status" value="1"/>
</dbReference>
<keyword evidence="6" id="KW-0153">Cholesterol metabolism</keyword>
<feature type="domain" description="CUB" evidence="29">
    <location>
        <begin position="1231"/>
        <end position="1343"/>
    </location>
</feature>
<comment type="subunit">
    <text evidence="24">Interacts with AMN. Component of the cubam complex composed of one CUBN trimer and one AMN chain. The cubam complex can dimerize. Interacts with LRP2 in a dual-receptor complex in a calcium-dependent manner. Found in a complex with PID1/PCLI1, LRP1 and CUBNI. Interacts with LRP1 and PID1/PCLI1.</text>
</comment>
<accession>A0A6J0BCU3</accession>
<dbReference type="Pfam" id="PF07645">
    <property type="entry name" value="EGF_CA"/>
    <property type="match status" value="3"/>
</dbReference>
<keyword evidence="31" id="KW-1185">Reference proteome</keyword>
<feature type="domain" description="CUB" evidence="29">
    <location>
        <begin position="3530"/>
        <end position="3634"/>
    </location>
</feature>
<evidence type="ECO:0000256" key="26">
    <source>
        <dbReference type="PROSITE-ProRule" id="PRU00076"/>
    </source>
</evidence>
<dbReference type="PROSITE" id="PS01180">
    <property type="entry name" value="CUB"/>
    <property type="match status" value="27"/>
</dbReference>
<dbReference type="InterPro" id="IPR000742">
    <property type="entry name" value="EGF"/>
</dbReference>
<dbReference type="GeneID" id="107219141"/>
<evidence type="ECO:0000256" key="1">
    <source>
        <dbReference type="ARBA" id="ARBA00004177"/>
    </source>
</evidence>
<dbReference type="FunCoup" id="A0A6J0BCU3">
    <property type="interactions" value="2"/>
</dbReference>
<feature type="domain" description="CUB" evidence="29">
    <location>
        <begin position="2049"/>
        <end position="2170"/>
    </location>
</feature>
<dbReference type="CDD" id="cd00054">
    <property type="entry name" value="EGF_CA"/>
    <property type="match status" value="4"/>
</dbReference>
<feature type="domain" description="EGF-like" evidence="30">
    <location>
        <begin position="483"/>
        <end position="520"/>
    </location>
</feature>
<feature type="domain" description="CUB" evidence="29">
    <location>
        <begin position="762"/>
        <end position="874"/>
    </location>
</feature>
<evidence type="ECO:0000313" key="31">
    <source>
        <dbReference type="Proteomes" id="UP000829291"/>
    </source>
</evidence>
<feature type="compositionally biased region" description="Polar residues" evidence="27">
    <location>
        <begin position="125"/>
        <end position="143"/>
    </location>
</feature>
<dbReference type="InterPro" id="IPR001881">
    <property type="entry name" value="EGF-like_Ca-bd_dom"/>
</dbReference>
<feature type="domain" description="CUB" evidence="29">
    <location>
        <begin position="3378"/>
        <end position="3528"/>
    </location>
</feature>
<keyword evidence="15" id="KW-0472">Membrane</keyword>
<evidence type="ECO:0000256" key="8">
    <source>
        <dbReference type="ARBA" id="ARBA00022628"/>
    </source>
</evidence>
<keyword evidence="7" id="KW-0597">Phosphoprotein</keyword>
<dbReference type="InterPro" id="IPR000859">
    <property type="entry name" value="CUB_dom"/>
</dbReference>
<dbReference type="GO" id="GO:0005768">
    <property type="term" value="C:endosome"/>
    <property type="evidence" value="ECO:0007669"/>
    <property type="project" value="UniProtKB-SubCell"/>
</dbReference>
<reference evidence="32" key="1">
    <citation type="submission" date="2025-08" db="UniProtKB">
        <authorList>
            <consortium name="RefSeq"/>
        </authorList>
    </citation>
    <scope>IDENTIFICATION</scope>
    <source>
        <tissue evidence="32">Thorax and Abdomen</tissue>
    </source>
</reference>
<feature type="domain" description="CUB" evidence="29">
    <location>
        <begin position="526"/>
        <end position="640"/>
    </location>
</feature>
<dbReference type="Pfam" id="PF00431">
    <property type="entry name" value="CUB"/>
    <property type="match status" value="26"/>
</dbReference>
<feature type="domain" description="CUB" evidence="29">
    <location>
        <begin position="2413"/>
        <end position="2534"/>
    </location>
</feature>
<keyword evidence="18" id="KW-0753">Steroid metabolism</keyword>
<evidence type="ECO:0000256" key="6">
    <source>
        <dbReference type="ARBA" id="ARBA00022548"/>
    </source>
</evidence>
<dbReference type="PANTHER" id="PTHR24251:SF40">
    <property type="entry name" value="CUB DOMAIN-CONTAINING PROTEIN"/>
    <property type="match status" value="1"/>
</dbReference>
<feature type="domain" description="CUB" evidence="29">
    <location>
        <begin position="2893"/>
        <end position="3012"/>
    </location>
</feature>
<dbReference type="InterPro" id="IPR018097">
    <property type="entry name" value="EGF_Ca-bd_CS"/>
</dbReference>
<feature type="domain" description="CUB" evidence="29">
    <location>
        <begin position="2171"/>
        <end position="2290"/>
    </location>
</feature>
<comment type="subcellular location">
    <subcellularLocation>
        <location evidence="2">Cell membrane</location>
        <topology evidence="2">Peripheral membrane protein</topology>
    </subcellularLocation>
    <subcellularLocation>
        <location evidence="1">Endosome</location>
    </subcellularLocation>
    <subcellularLocation>
        <location evidence="21">Lysosome membrane</location>
        <topology evidence="21">Peripheral membrane protein</topology>
    </subcellularLocation>
</comment>
<dbReference type="SMART" id="SM00179">
    <property type="entry name" value="EGF_CA"/>
    <property type="match status" value="7"/>
</dbReference>
<dbReference type="Gene3D" id="2.10.25.10">
    <property type="entry name" value="Laminin"/>
    <property type="match status" value="7"/>
</dbReference>
<keyword evidence="14" id="KW-0443">Lipid metabolism</keyword>
<feature type="domain" description="CUB" evidence="29">
    <location>
        <begin position="1461"/>
        <end position="1573"/>
    </location>
</feature>
<feature type="domain" description="CUB" evidence="29">
    <location>
        <begin position="3013"/>
        <end position="3127"/>
    </location>
</feature>
<dbReference type="SMART" id="SM00181">
    <property type="entry name" value="EGF"/>
    <property type="match status" value="8"/>
</dbReference>
<dbReference type="PROSITE" id="PS00022">
    <property type="entry name" value="EGF_1"/>
    <property type="match status" value="4"/>
</dbReference>
<keyword evidence="17" id="KW-1207">Sterol metabolism</keyword>
<dbReference type="CDD" id="cd00041">
    <property type="entry name" value="CUB"/>
    <property type="match status" value="25"/>
</dbReference>
<keyword evidence="8" id="KW-0846">Cobalamin</keyword>
<evidence type="ECO:0000256" key="16">
    <source>
        <dbReference type="ARBA" id="ARBA00023157"/>
    </source>
</evidence>
<dbReference type="SUPFAM" id="SSF49854">
    <property type="entry name" value="Spermadhesin, CUB domain"/>
    <property type="match status" value="26"/>
</dbReference>
<keyword evidence="10 28" id="KW-0732">Signal</keyword>
<dbReference type="CDD" id="cd22201">
    <property type="entry name" value="cubilin_NTD"/>
    <property type="match status" value="1"/>
</dbReference>